<keyword evidence="2" id="KW-1185">Reference proteome</keyword>
<dbReference type="GeneID" id="106817257"/>
<evidence type="ECO:0000313" key="3">
    <source>
        <dbReference type="RefSeq" id="XP_014677402.1"/>
    </source>
</evidence>
<protein>
    <submittedName>
        <fullName evidence="3">Uncharacterized protein LOC106817257</fullName>
    </submittedName>
</protein>
<dbReference type="Proteomes" id="UP000695022">
    <property type="component" value="Unplaced"/>
</dbReference>
<sequence>MEAESSKIANAGYQFKTAIVPHEKSQQVTTKVTQEGATTLTETVTTTVTQATVLIQGGDGGGDGSGAAKRMKMEEGTEEEFERLSNELTDWLDNMEERSYWGHTEGRRRGHRTDLGCGPSIASTQNRFDVLRRGDGEQRPPPGRSVRPLADS</sequence>
<feature type="compositionally biased region" description="Basic and acidic residues" evidence="1">
    <location>
        <begin position="129"/>
        <end position="138"/>
    </location>
</feature>
<accession>A0ABM1EYY1</accession>
<evidence type="ECO:0000256" key="1">
    <source>
        <dbReference type="SAM" id="MobiDB-lite"/>
    </source>
</evidence>
<proteinExistence type="predicted"/>
<dbReference type="RefSeq" id="XP_014677402.1">
    <property type="nucleotide sequence ID" value="XM_014821916.1"/>
</dbReference>
<name>A0ABM1EYY1_PRICU</name>
<gene>
    <name evidence="3" type="primary">LOC106817257</name>
</gene>
<evidence type="ECO:0000313" key="2">
    <source>
        <dbReference type="Proteomes" id="UP000695022"/>
    </source>
</evidence>
<feature type="region of interest" description="Disordered" evidence="1">
    <location>
        <begin position="102"/>
        <end position="152"/>
    </location>
</feature>
<reference evidence="3" key="1">
    <citation type="submission" date="2025-08" db="UniProtKB">
        <authorList>
            <consortium name="RefSeq"/>
        </authorList>
    </citation>
    <scope>IDENTIFICATION</scope>
</reference>
<organism evidence="2 3">
    <name type="scientific">Priapulus caudatus</name>
    <name type="common">Priapulid worm</name>
    <dbReference type="NCBI Taxonomy" id="37621"/>
    <lineage>
        <taxon>Eukaryota</taxon>
        <taxon>Metazoa</taxon>
        <taxon>Ecdysozoa</taxon>
        <taxon>Scalidophora</taxon>
        <taxon>Priapulida</taxon>
        <taxon>Priapulimorpha</taxon>
        <taxon>Priapulimorphida</taxon>
        <taxon>Priapulidae</taxon>
        <taxon>Priapulus</taxon>
    </lineage>
</organism>
<feature type="region of interest" description="Disordered" evidence="1">
    <location>
        <begin position="54"/>
        <end position="77"/>
    </location>
</feature>